<evidence type="ECO:0000313" key="3">
    <source>
        <dbReference type="Proteomes" id="UP000286501"/>
    </source>
</evidence>
<keyword evidence="1" id="KW-0472">Membrane</keyword>
<dbReference type="Proteomes" id="UP000286501">
    <property type="component" value="Unassembled WGS sequence"/>
</dbReference>
<gene>
    <name evidence="2" type="ORF">DW250_12045</name>
</gene>
<evidence type="ECO:0000256" key="1">
    <source>
        <dbReference type="SAM" id="Phobius"/>
    </source>
</evidence>
<accession>A0A3R6ELK7</accession>
<dbReference type="PROSITE" id="PS51257">
    <property type="entry name" value="PROKAR_LIPOPROTEIN"/>
    <property type="match status" value="1"/>
</dbReference>
<proteinExistence type="predicted"/>
<dbReference type="AlphaFoldDB" id="A0A3R6ELK7"/>
<protein>
    <submittedName>
        <fullName evidence="2">Uncharacterized protein</fullName>
    </submittedName>
</protein>
<name>A0A3R6ELK7_9BACT</name>
<sequence length="199" mass="23679">MMKWYDIRFWKWATITLVVGLALVSVLGCSTPRAVTTQTFITDKQSEKKFDSLFTTRLSYAFEQWQHIQKRETEKATKDSSYVKDSTATRYDAQGNKIGEDRFHYESHYLFEKERRMLLDTISTYKAYKDSFIYYRGRCDSLSKIGTSQFYKIDVPSIKEKSLSSMQKIFLKTGQMFWFCFILIVMYLLYISRKKKKES</sequence>
<keyword evidence="1" id="KW-0812">Transmembrane</keyword>
<dbReference type="RefSeq" id="WP_118201358.1">
    <property type="nucleotide sequence ID" value="NZ_QRIE01000061.1"/>
</dbReference>
<reference evidence="2 3" key="1">
    <citation type="submission" date="2018-08" db="EMBL/GenBank/DDBJ databases">
        <title>A genome reference for cultivated species of the human gut microbiota.</title>
        <authorList>
            <person name="Zou Y."/>
            <person name="Xue W."/>
            <person name="Luo G."/>
        </authorList>
    </citation>
    <scope>NUCLEOTIDE SEQUENCE [LARGE SCALE GENOMIC DNA]</scope>
    <source>
        <strain evidence="2 3">AM22-1</strain>
    </source>
</reference>
<organism evidence="2 3">
    <name type="scientific">Segatella copri</name>
    <dbReference type="NCBI Taxonomy" id="165179"/>
    <lineage>
        <taxon>Bacteria</taxon>
        <taxon>Pseudomonadati</taxon>
        <taxon>Bacteroidota</taxon>
        <taxon>Bacteroidia</taxon>
        <taxon>Bacteroidales</taxon>
        <taxon>Prevotellaceae</taxon>
        <taxon>Segatella</taxon>
    </lineage>
</organism>
<feature type="transmembrane region" description="Helical" evidence="1">
    <location>
        <begin position="169"/>
        <end position="190"/>
    </location>
</feature>
<evidence type="ECO:0000313" key="2">
    <source>
        <dbReference type="EMBL" id="RHG63829.1"/>
    </source>
</evidence>
<comment type="caution">
    <text evidence="2">The sequence shown here is derived from an EMBL/GenBank/DDBJ whole genome shotgun (WGS) entry which is preliminary data.</text>
</comment>
<dbReference type="EMBL" id="QRIN01000058">
    <property type="protein sequence ID" value="RHG63829.1"/>
    <property type="molecule type" value="Genomic_DNA"/>
</dbReference>
<keyword evidence="1" id="KW-1133">Transmembrane helix</keyword>